<accession>A0A433WM60</accession>
<evidence type="ECO:0000256" key="3">
    <source>
        <dbReference type="ARBA" id="ARBA00022692"/>
    </source>
</evidence>
<gene>
    <name evidence="8" type="ORF">ECE50_010265</name>
</gene>
<keyword evidence="9" id="KW-1185">Reference proteome</keyword>
<feature type="domain" description="ABC3 transporter permease C-terminal" evidence="6">
    <location>
        <begin position="679"/>
        <end position="790"/>
    </location>
</feature>
<keyword evidence="4" id="KW-1133">Transmembrane helix</keyword>
<sequence>MIKLYFKLAYKNLQKNRMHALISIFGLSLGLCCGIVLYQFIRYHSSFDSYHKHASEIYRVVTDLHLQDGSVEYDPGTPLQMVDQLRENSPAIVNQVVLMSKNSLTVSDQTGGKARMFAEDQNVAFTDARWFSMFDYTWLQGDKNTAMDAPNAVVLTRSQAKKYFGSVNDAIGKDLMFNSKYLATVKGVVEDYPSNTDYKVDIFVAMPAYKSLYPDRDSTLRSGWGMMSSANWTFVQLRPDASPATVDRLLKELAKSNLGELAANYSFHLEPMKDLHYDLRYGGVIQRSMLTTLFLIGFFIVLIACVNYVNLSVAQVTKRAREIGTMKVFGSRPADIFRQFMVETSTLTLIATLLAVLWALLIVPFLNKWLSTELSLFDITLLPAIIILVLVVIFISGAYPSMILSRFTPLSAIKDKAASKSPGKNLGLKFLVIFQNSVAQILIICTIVVTLQVKFLKNTNVGFNKEGVVLIPVPDGAGDTRSYLRNQLSGVPGLKGISFCFRPPSDEIVRGGSIKYDMRPWEDFSVRSSYGDASYIRTFGLQLIAGRNLSESDSTGEAVVNEELVSKLGIKKKEDIIGHKLVVGDLNERPVSIVGVVRNFQVRPLMYAIEPTLITTHKESYKYMAVRIDGRDPMSSISAIRNAWESAYPANVFRFQFFDDRLASLYHREEVLNRLINTSAVVAIFISCLGLLGLISITIVHRTKEIGIRKVVGASAFNIASLLITDFFKLIGIAIVLASPVAWILMHKWLSNYANRITMEWYIFLAAACIAVIIAFATIYYQVMKAVRMNTIKSLRQR</sequence>
<comment type="caution">
    <text evidence="8">The sequence shown here is derived from an EMBL/GenBank/DDBJ whole genome shotgun (WGS) entry which is preliminary data.</text>
</comment>
<dbReference type="InterPro" id="IPR050250">
    <property type="entry name" value="Macrolide_Exporter_MacB"/>
</dbReference>
<dbReference type="GO" id="GO:0005886">
    <property type="term" value="C:plasma membrane"/>
    <property type="evidence" value="ECO:0007669"/>
    <property type="project" value="UniProtKB-SubCell"/>
</dbReference>
<evidence type="ECO:0000313" key="9">
    <source>
        <dbReference type="Proteomes" id="UP000281028"/>
    </source>
</evidence>
<organism evidence="8 9">
    <name type="scientific">Chitinophaga solisilvae</name>
    <dbReference type="NCBI Taxonomy" id="1233460"/>
    <lineage>
        <taxon>Bacteria</taxon>
        <taxon>Pseudomonadati</taxon>
        <taxon>Bacteroidota</taxon>
        <taxon>Chitinophagia</taxon>
        <taxon>Chitinophagales</taxon>
        <taxon>Chitinophagaceae</taxon>
        <taxon>Chitinophaga</taxon>
    </lineage>
</organism>
<dbReference type="InterPro" id="IPR003838">
    <property type="entry name" value="ABC3_permease_C"/>
</dbReference>
<evidence type="ECO:0000256" key="2">
    <source>
        <dbReference type="ARBA" id="ARBA00022475"/>
    </source>
</evidence>
<dbReference type="PANTHER" id="PTHR30572">
    <property type="entry name" value="MEMBRANE COMPONENT OF TRANSPORTER-RELATED"/>
    <property type="match status" value="1"/>
</dbReference>
<evidence type="ECO:0000259" key="6">
    <source>
        <dbReference type="Pfam" id="PF02687"/>
    </source>
</evidence>
<feature type="domain" description="MacB-like periplasmic core" evidence="7">
    <location>
        <begin position="21"/>
        <end position="252"/>
    </location>
</feature>
<comment type="subcellular location">
    <subcellularLocation>
        <location evidence="1">Cell membrane</location>
        <topology evidence="1">Multi-pass membrane protein</topology>
    </subcellularLocation>
</comment>
<dbReference type="Proteomes" id="UP000281028">
    <property type="component" value="Unassembled WGS sequence"/>
</dbReference>
<dbReference type="InterPro" id="IPR025857">
    <property type="entry name" value="MacB_PCD"/>
</dbReference>
<dbReference type="PANTHER" id="PTHR30572:SF18">
    <property type="entry name" value="ABC-TYPE MACROLIDE FAMILY EXPORT SYSTEM PERMEASE COMPONENT 2"/>
    <property type="match status" value="1"/>
</dbReference>
<evidence type="ECO:0000313" key="8">
    <source>
        <dbReference type="EMBL" id="NSL87214.1"/>
    </source>
</evidence>
<reference evidence="8" key="1">
    <citation type="submission" date="2020-05" db="EMBL/GenBank/DDBJ databases">
        <title>Chitinophaga laudate sp. nov., isolated from a tropical peat swamp.</title>
        <authorList>
            <person name="Goh C.B.S."/>
            <person name="Lee M.S."/>
            <person name="Parimannan S."/>
            <person name="Pasbakhsh P."/>
            <person name="Yule C.M."/>
            <person name="Rajandas H."/>
            <person name="Loke S."/>
            <person name="Croft L."/>
            <person name="Tan J.B.L."/>
        </authorList>
    </citation>
    <scope>NUCLEOTIDE SEQUENCE</scope>
    <source>
        <strain evidence="8">Mgbs1</strain>
    </source>
</reference>
<dbReference type="OrthoDB" id="1451596at2"/>
<dbReference type="Pfam" id="PF12704">
    <property type="entry name" value="MacB_PCD"/>
    <property type="match status" value="1"/>
</dbReference>
<keyword evidence="3" id="KW-0812">Transmembrane</keyword>
<dbReference type="Pfam" id="PF02687">
    <property type="entry name" value="FtsX"/>
    <property type="match status" value="2"/>
</dbReference>
<keyword evidence="5" id="KW-0472">Membrane</keyword>
<dbReference type="GO" id="GO:0022857">
    <property type="term" value="F:transmembrane transporter activity"/>
    <property type="evidence" value="ECO:0007669"/>
    <property type="project" value="TreeGrafter"/>
</dbReference>
<dbReference type="AlphaFoldDB" id="A0A433WM60"/>
<keyword evidence="2" id="KW-1003">Cell membrane</keyword>
<evidence type="ECO:0000256" key="1">
    <source>
        <dbReference type="ARBA" id="ARBA00004651"/>
    </source>
</evidence>
<dbReference type="EMBL" id="RIAR02000001">
    <property type="protein sequence ID" value="NSL87214.1"/>
    <property type="molecule type" value="Genomic_DNA"/>
</dbReference>
<proteinExistence type="predicted"/>
<name>A0A433WM60_9BACT</name>
<evidence type="ECO:0000256" key="5">
    <source>
        <dbReference type="ARBA" id="ARBA00023136"/>
    </source>
</evidence>
<feature type="domain" description="ABC3 transporter permease C-terminal" evidence="6">
    <location>
        <begin position="295"/>
        <end position="406"/>
    </location>
</feature>
<protein>
    <submittedName>
        <fullName evidence="8">FtsX-like permease family protein</fullName>
    </submittedName>
</protein>
<evidence type="ECO:0000256" key="4">
    <source>
        <dbReference type="ARBA" id="ARBA00022989"/>
    </source>
</evidence>
<evidence type="ECO:0000259" key="7">
    <source>
        <dbReference type="Pfam" id="PF12704"/>
    </source>
</evidence>